<dbReference type="InterPro" id="IPR011012">
    <property type="entry name" value="Longin-like_dom_sf"/>
</dbReference>
<evidence type="ECO:0000313" key="14">
    <source>
        <dbReference type="Proteomes" id="UP000270296"/>
    </source>
</evidence>
<accession>A0A183IAG0</accession>
<dbReference type="AlphaFoldDB" id="A0A183IAG0"/>
<dbReference type="PANTHER" id="PTHR45806:SF1">
    <property type="entry name" value="SYNAPTOBREVIN HOMOLOG YKT6"/>
    <property type="match status" value="1"/>
</dbReference>
<evidence type="ECO:0000313" key="15">
    <source>
        <dbReference type="WBParaSite" id="SBAD_0000062701-mRNA-1"/>
    </source>
</evidence>
<protein>
    <submittedName>
        <fullName evidence="15">Synaptobrevin homolog YKT6</fullName>
    </submittedName>
</protein>
<dbReference type="PROSITE" id="PS50892">
    <property type="entry name" value="V_SNARE"/>
    <property type="match status" value="1"/>
</dbReference>
<reference evidence="13 14" key="2">
    <citation type="submission" date="2018-11" db="EMBL/GenBank/DDBJ databases">
        <authorList>
            <consortium name="Pathogen Informatics"/>
        </authorList>
    </citation>
    <scope>NUCLEOTIDE SEQUENCE [LARGE SCALE GENOMIC DNA]</scope>
</reference>
<dbReference type="GO" id="GO:0006888">
    <property type="term" value="P:endoplasmic reticulum to Golgi vesicle-mediated transport"/>
    <property type="evidence" value="ECO:0007669"/>
    <property type="project" value="TreeGrafter"/>
</dbReference>
<comment type="subcellular location">
    <subcellularLocation>
        <location evidence="9">Cytoplasmic vesicle membrane</location>
        <topology evidence="9">Lipid-anchor</topology>
        <orientation evidence="9">Cytoplasmic side</orientation>
    </subcellularLocation>
    <subcellularLocation>
        <location evidence="1">Golgi apparatus membrane</location>
        <topology evidence="1">Lipid-anchor</topology>
        <orientation evidence="1">Cytoplasmic side</orientation>
    </subcellularLocation>
</comment>
<dbReference type="InterPro" id="IPR010908">
    <property type="entry name" value="Longin_dom"/>
</dbReference>
<evidence type="ECO:0000313" key="13">
    <source>
        <dbReference type="EMBL" id="VDO85686.1"/>
    </source>
</evidence>
<proteinExistence type="inferred from homology"/>
<keyword evidence="5" id="KW-0564">Palmitate</keyword>
<dbReference type="InterPro" id="IPR045848">
    <property type="entry name" value="R-SNARE_YKT6"/>
</dbReference>
<keyword evidence="3" id="KW-0488">Methylation</keyword>
<dbReference type="WBParaSite" id="SBAD_0000062701-mRNA-1">
    <property type="protein sequence ID" value="SBAD_0000062701-mRNA-1"/>
    <property type="gene ID" value="SBAD_0000062701"/>
</dbReference>
<evidence type="ECO:0000256" key="2">
    <source>
        <dbReference type="ARBA" id="ARBA00008025"/>
    </source>
</evidence>
<comment type="similarity">
    <text evidence="2">Belongs to the synaptobrevin family.</text>
</comment>
<dbReference type="SUPFAM" id="SSF64356">
    <property type="entry name" value="SNARE-like"/>
    <property type="match status" value="1"/>
</dbReference>
<evidence type="ECO:0000256" key="3">
    <source>
        <dbReference type="ARBA" id="ARBA00022481"/>
    </source>
</evidence>
<evidence type="ECO:0000256" key="8">
    <source>
        <dbReference type="ARBA" id="ARBA00025256"/>
    </source>
</evidence>
<dbReference type="GO" id="GO:0030659">
    <property type="term" value="C:cytoplasmic vesicle membrane"/>
    <property type="evidence" value="ECO:0007669"/>
    <property type="project" value="UniProtKB-SubCell"/>
</dbReference>
<keyword evidence="14" id="KW-1185">Reference proteome</keyword>
<dbReference type="GO" id="GO:0000139">
    <property type="term" value="C:Golgi membrane"/>
    <property type="evidence" value="ECO:0007669"/>
    <property type="project" value="UniProtKB-SubCell"/>
</dbReference>
<keyword evidence="6" id="KW-0449">Lipoprotein</keyword>
<dbReference type="EMBL" id="UZAM01002142">
    <property type="protein sequence ID" value="VDO85686.1"/>
    <property type="molecule type" value="Genomic_DNA"/>
</dbReference>
<evidence type="ECO:0000256" key="5">
    <source>
        <dbReference type="ARBA" id="ARBA00023139"/>
    </source>
</evidence>
<evidence type="ECO:0000256" key="1">
    <source>
        <dbReference type="ARBA" id="ARBA00004444"/>
    </source>
</evidence>
<dbReference type="SMART" id="SM01270">
    <property type="entry name" value="Longin"/>
    <property type="match status" value="1"/>
</dbReference>
<feature type="domain" description="Longin" evidence="11">
    <location>
        <begin position="8"/>
        <end position="127"/>
    </location>
</feature>
<evidence type="ECO:0000259" key="12">
    <source>
        <dbReference type="PROSITE" id="PS50892"/>
    </source>
</evidence>
<evidence type="ECO:0000256" key="10">
    <source>
        <dbReference type="PROSITE-ProRule" id="PRU00290"/>
    </source>
</evidence>
<dbReference type="SUPFAM" id="SSF58038">
    <property type="entry name" value="SNARE fusion complex"/>
    <property type="match status" value="1"/>
</dbReference>
<evidence type="ECO:0000256" key="6">
    <source>
        <dbReference type="ARBA" id="ARBA00023288"/>
    </source>
</evidence>
<name>A0A183IAG0_9BILA</name>
<dbReference type="Gene3D" id="1.20.5.110">
    <property type="match status" value="1"/>
</dbReference>
<evidence type="ECO:0000256" key="4">
    <source>
        <dbReference type="ARBA" id="ARBA00023136"/>
    </source>
</evidence>
<dbReference type="CDD" id="cd14824">
    <property type="entry name" value="Longin"/>
    <property type="match status" value="1"/>
</dbReference>
<evidence type="ECO:0000256" key="9">
    <source>
        <dbReference type="ARBA" id="ARBA00025701"/>
    </source>
</evidence>
<keyword evidence="10" id="KW-0175">Coiled coil</keyword>
<dbReference type="PROSITE" id="PS50859">
    <property type="entry name" value="LONGIN"/>
    <property type="match status" value="1"/>
</dbReference>
<dbReference type="GO" id="GO:0005484">
    <property type="term" value="F:SNAP receptor activity"/>
    <property type="evidence" value="ECO:0007669"/>
    <property type="project" value="TreeGrafter"/>
</dbReference>
<dbReference type="Pfam" id="PF00957">
    <property type="entry name" value="Synaptobrevin"/>
    <property type="match status" value="1"/>
</dbReference>
<keyword evidence="7" id="KW-0636">Prenylation</keyword>
<dbReference type="CDD" id="cd15867">
    <property type="entry name" value="R-SNARE_YKT6"/>
    <property type="match status" value="1"/>
</dbReference>
<feature type="domain" description="V-SNARE coiled-coil homology" evidence="12">
    <location>
        <begin position="138"/>
        <end position="198"/>
    </location>
</feature>
<dbReference type="Pfam" id="PF13774">
    <property type="entry name" value="Longin"/>
    <property type="match status" value="1"/>
</dbReference>
<dbReference type="OrthoDB" id="27923at2759"/>
<comment type="function">
    <text evidence="8">Vesicular soluble NSF attachment protein receptor (v-SNARE) mediating vesicle docking and fusion to a specific acceptor cellular compartment. Functions in endoplasmic reticulum to Golgi transport; as part of a SNARE complex composed of GOSR1, GOSR2 and STX5. Functions in early/recycling endosome to TGN transport; as part of a SNARE complex composed of BET1L, GOSR1 and STX5. Has a S-palmitoyl transferase activity.</text>
</comment>
<gene>
    <name evidence="13" type="ORF">SBAD_LOCUS604</name>
</gene>
<reference evidence="15" key="1">
    <citation type="submission" date="2016-06" db="UniProtKB">
        <authorList>
            <consortium name="WormBaseParasite"/>
        </authorList>
    </citation>
    <scope>IDENTIFICATION</scope>
</reference>
<evidence type="ECO:0000256" key="7">
    <source>
        <dbReference type="ARBA" id="ARBA00023289"/>
    </source>
</evidence>
<dbReference type="Proteomes" id="UP000270296">
    <property type="component" value="Unassembled WGS sequence"/>
</dbReference>
<organism evidence="15">
    <name type="scientific">Soboliphyme baturini</name>
    <dbReference type="NCBI Taxonomy" id="241478"/>
    <lineage>
        <taxon>Eukaryota</taxon>
        <taxon>Metazoa</taxon>
        <taxon>Ecdysozoa</taxon>
        <taxon>Nematoda</taxon>
        <taxon>Enoplea</taxon>
        <taxon>Dorylaimia</taxon>
        <taxon>Dioctophymatida</taxon>
        <taxon>Dioctophymatoidea</taxon>
        <taxon>Soboliphymatidae</taxon>
        <taxon>Soboliphyme</taxon>
    </lineage>
</organism>
<dbReference type="Gene3D" id="3.30.450.50">
    <property type="entry name" value="Longin domain"/>
    <property type="match status" value="1"/>
</dbReference>
<dbReference type="PANTHER" id="PTHR45806">
    <property type="entry name" value="SYNAPTOBREVIN HOMOLOG YKT6"/>
    <property type="match status" value="1"/>
</dbReference>
<sequence length="198" mass="22942">MKIFGIVIYYKDAAEVRVLKNAFELQSFGFFQRASVRDFIVFTGKLIIERSGVPARCSVKEQEYMCHVYIRSDRLSALVVADSEYPNRVAHNMMTKLLDDFGAKVPNTTWTTGTDSSINYPDIDLFLNRYQNPRECDAMTKVQEELDETKVILHNTIQAVLERGEKLDDLVERSEGLTMQSKLFYKQARRMNKCCTWI</sequence>
<keyword evidence="4" id="KW-0472">Membrane</keyword>
<evidence type="ECO:0000259" key="11">
    <source>
        <dbReference type="PROSITE" id="PS50859"/>
    </source>
</evidence>
<dbReference type="InterPro" id="IPR042855">
    <property type="entry name" value="V_SNARE_CC"/>
</dbReference>